<protein>
    <submittedName>
        <fullName evidence="4">Myosin heavy chain-related protein</fullName>
    </submittedName>
</protein>
<keyword evidence="1" id="KW-0863">Zinc-finger</keyword>
<proteinExistence type="predicted"/>
<evidence type="ECO:0000313" key="4">
    <source>
        <dbReference type="EMBL" id="GEU64235.1"/>
    </source>
</evidence>
<evidence type="ECO:0000259" key="3">
    <source>
        <dbReference type="PROSITE" id="PS50158"/>
    </source>
</evidence>
<dbReference type="PROSITE" id="PS50158">
    <property type="entry name" value="ZF_CCHC"/>
    <property type="match status" value="1"/>
</dbReference>
<dbReference type="Gene3D" id="4.10.60.10">
    <property type="entry name" value="Zinc finger, CCHC-type"/>
    <property type="match status" value="1"/>
</dbReference>
<feature type="coiled-coil region" evidence="2">
    <location>
        <begin position="125"/>
        <end position="166"/>
    </location>
</feature>
<reference evidence="4" key="1">
    <citation type="journal article" date="2019" name="Sci. Rep.">
        <title>Draft genome of Tanacetum cinerariifolium, the natural source of mosquito coil.</title>
        <authorList>
            <person name="Yamashiro T."/>
            <person name="Shiraishi A."/>
            <person name="Satake H."/>
            <person name="Nakayama K."/>
        </authorList>
    </citation>
    <scope>NUCLEOTIDE SEQUENCE</scope>
</reference>
<dbReference type="SUPFAM" id="SSF57756">
    <property type="entry name" value="Retrovirus zinc finger-like domains"/>
    <property type="match status" value="1"/>
</dbReference>
<dbReference type="InterPro" id="IPR036875">
    <property type="entry name" value="Znf_CCHC_sf"/>
</dbReference>
<dbReference type="InterPro" id="IPR001878">
    <property type="entry name" value="Znf_CCHC"/>
</dbReference>
<evidence type="ECO:0000256" key="1">
    <source>
        <dbReference type="PROSITE-ProRule" id="PRU00047"/>
    </source>
</evidence>
<keyword evidence="1" id="KW-0862">Zinc</keyword>
<dbReference type="AlphaFoldDB" id="A0A6L2LVR1"/>
<comment type="caution">
    <text evidence="4">The sequence shown here is derived from an EMBL/GenBank/DDBJ whole genome shotgun (WGS) entry which is preliminary data.</text>
</comment>
<dbReference type="SMART" id="SM00343">
    <property type="entry name" value="ZnF_C2HC"/>
    <property type="match status" value="1"/>
</dbReference>
<keyword evidence="1" id="KW-0479">Metal-binding</keyword>
<sequence>MDTSLRYKNDNQTGQFGNQRTVTIAGPRETVGSQVAQQTGIQCFNCKEFGHFTKECRKPKRVKDYSYHKEKILLCKKDKKESRPDIKPLEQADSNVILDSPNMCDDDIQNDQNAKAERVALANLIANLTLDTEENKKILKQLKKENASLIQELEECKSNLEESNTTRDSCLIVLQYKQTELVKYMSFNDHTVNYDKLKHKLNETLRLLAQKEINIKEGLKLKAYEISVVKEKHNELIKQSFLTKSHYYEGLVKEKTKVITDLKLKEEKDIDKMISMEKQLKFLNEIVYKRNQSIQTIYMLAPKGPTFNVRSTSANPMYLKKAQSENPCLYEIPYDKYDPANKLVLDREETLTLKKDSQSKLNKDLVRPYDYTKLNSLYDICKPATQEYHEQLAHANERNIQGVCGSLNGAVTPPDDQDMIKLVIGIDNLGQQEKGTTYFDHVANWIEPYLLQMNAITSLQSGVASLDAKGSLDANEEIKKAHTRVHELEKQMEKLPMEL</sequence>
<dbReference type="EMBL" id="BKCJ010004985">
    <property type="protein sequence ID" value="GEU64235.1"/>
    <property type="molecule type" value="Genomic_DNA"/>
</dbReference>
<accession>A0A6L2LVR1</accession>
<gene>
    <name evidence="4" type="ORF">Tci_036213</name>
</gene>
<name>A0A6L2LVR1_TANCI</name>
<organism evidence="4">
    <name type="scientific">Tanacetum cinerariifolium</name>
    <name type="common">Dalmatian daisy</name>
    <name type="synonym">Chrysanthemum cinerariifolium</name>
    <dbReference type="NCBI Taxonomy" id="118510"/>
    <lineage>
        <taxon>Eukaryota</taxon>
        <taxon>Viridiplantae</taxon>
        <taxon>Streptophyta</taxon>
        <taxon>Embryophyta</taxon>
        <taxon>Tracheophyta</taxon>
        <taxon>Spermatophyta</taxon>
        <taxon>Magnoliopsida</taxon>
        <taxon>eudicotyledons</taxon>
        <taxon>Gunneridae</taxon>
        <taxon>Pentapetalae</taxon>
        <taxon>asterids</taxon>
        <taxon>campanulids</taxon>
        <taxon>Asterales</taxon>
        <taxon>Asteraceae</taxon>
        <taxon>Asteroideae</taxon>
        <taxon>Anthemideae</taxon>
        <taxon>Anthemidinae</taxon>
        <taxon>Tanacetum</taxon>
    </lineage>
</organism>
<dbReference type="GO" id="GO:0008270">
    <property type="term" value="F:zinc ion binding"/>
    <property type="evidence" value="ECO:0007669"/>
    <property type="project" value="UniProtKB-KW"/>
</dbReference>
<feature type="domain" description="CCHC-type" evidence="3">
    <location>
        <begin position="43"/>
        <end position="58"/>
    </location>
</feature>
<dbReference type="GO" id="GO:0003676">
    <property type="term" value="F:nucleic acid binding"/>
    <property type="evidence" value="ECO:0007669"/>
    <property type="project" value="InterPro"/>
</dbReference>
<evidence type="ECO:0000256" key="2">
    <source>
        <dbReference type="SAM" id="Coils"/>
    </source>
</evidence>
<keyword evidence="2" id="KW-0175">Coiled coil</keyword>